<evidence type="ECO:0000256" key="1">
    <source>
        <dbReference type="ARBA" id="ARBA00008354"/>
    </source>
</evidence>
<evidence type="ECO:0000259" key="5">
    <source>
        <dbReference type="SMART" id="SM00709"/>
    </source>
</evidence>
<dbReference type="Proteomes" id="UP000594638">
    <property type="component" value="Unassembled WGS sequence"/>
</dbReference>
<protein>
    <submittedName>
        <fullName evidence="6">Zinc finger ZPR1</fullName>
    </submittedName>
</protein>
<name>A0A8S0RED4_OLEEU</name>
<evidence type="ECO:0000256" key="2">
    <source>
        <dbReference type="ARBA" id="ARBA00022723"/>
    </source>
</evidence>
<dbReference type="EMBL" id="CACTIH010002755">
    <property type="protein sequence ID" value="CAA2977060.1"/>
    <property type="molecule type" value="Genomic_DNA"/>
</dbReference>
<evidence type="ECO:0000313" key="6">
    <source>
        <dbReference type="EMBL" id="CAA2977060.1"/>
    </source>
</evidence>
<dbReference type="PANTHER" id="PTHR10876">
    <property type="entry name" value="ZINC FINGER PROTEIN ZPR1"/>
    <property type="match status" value="1"/>
</dbReference>
<dbReference type="InterPro" id="IPR042451">
    <property type="entry name" value="ZPR1_A/B_dom"/>
</dbReference>
<dbReference type="OrthoDB" id="308464at2759"/>
<gene>
    <name evidence="6" type="ORF">OLEA9_A117059</name>
</gene>
<dbReference type="InterPro" id="IPR004457">
    <property type="entry name" value="Znf_ZPR1"/>
</dbReference>
<keyword evidence="4" id="KW-0862">Zinc</keyword>
<feature type="domain" description="Zinc finger ZPR1-type" evidence="5">
    <location>
        <begin position="1"/>
        <end position="132"/>
    </location>
</feature>
<dbReference type="InterPro" id="IPR056180">
    <property type="entry name" value="ZPR1_jr_dom"/>
</dbReference>
<reference evidence="6 7" key="1">
    <citation type="submission" date="2019-12" db="EMBL/GenBank/DDBJ databases">
        <authorList>
            <person name="Alioto T."/>
            <person name="Alioto T."/>
            <person name="Gomez Garrido J."/>
        </authorList>
    </citation>
    <scope>NUCLEOTIDE SEQUENCE [LARGE SCALE GENOMIC DNA]</scope>
</reference>
<dbReference type="PANTHER" id="PTHR10876:SF0">
    <property type="entry name" value="ZINC FINGER PROTEIN ZPR1"/>
    <property type="match status" value="1"/>
</dbReference>
<dbReference type="Gramene" id="OE9A117059T1">
    <property type="protein sequence ID" value="OE9A117059C1"/>
    <property type="gene ID" value="OE9A117059"/>
</dbReference>
<dbReference type="InterPro" id="IPR040141">
    <property type="entry name" value="ZPR1"/>
</dbReference>
<proteinExistence type="inferred from homology"/>
<keyword evidence="2" id="KW-0479">Metal-binding</keyword>
<keyword evidence="7" id="KW-1185">Reference proteome</keyword>
<evidence type="ECO:0000256" key="3">
    <source>
        <dbReference type="ARBA" id="ARBA00022771"/>
    </source>
</evidence>
<dbReference type="AlphaFoldDB" id="A0A8S0RED4"/>
<dbReference type="Pfam" id="PF03367">
    <property type="entry name" value="Zn_ribbon_ZPR1"/>
    <property type="match status" value="1"/>
</dbReference>
<dbReference type="GO" id="GO:0005634">
    <property type="term" value="C:nucleus"/>
    <property type="evidence" value="ECO:0007669"/>
    <property type="project" value="TreeGrafter"/>
</dbReference>
<accession>A0A8S0RED4</accession>
<dbReference type="InterPro" id="IPR042452">
    <property type="entry name" value="ZPR1_Znf1/2"/>
</dbReference>
<comment type="similarity">
    <text evidence="1">Belongs to the ZPR1 family.</text>
</comment>
<evidence type="ECO:0000256" key="4">
    <source>
        <dbReference type="ARBA" id="ARBA00022833"/>
    </source>
</evidence>
<dbReference type="NCBIfam" id="TIGR00310">
    <property type="entry name" value="ZPR1_znf"/>
    <property type="match status" value="1"/>
</dbReference>
<dbReference type="Pfam" id="PF22794">
    <property type="entry name" value="jr-ZPR1"/>
    <property type="match status" value="1"/>
</dbReference>
<dbReference type="SMART" id="SM00709">
    <property type="entry name" value="Zpr1"/>
    <property type="match status" value="1"/>
</dbReference>
<keyword evidence="3" id="KW-0863">Zinc-finger</keyword>
<dbReference type="Gene3D" id="2.60.120.1040">
    <property type="entry name" value="ZPR1, A/B domain"/>
    <property type="match status" value="1"/>
</dbReference>
<sequence length="132" mass="14150">MATSCDSCGHRTNEVKSGGGIEPKGIKIEVYVSVPEDFSRDVLKSDTCSLSIPELDLEVGAAALGGKFTTVEGLLQDMKTQLADRGSMFSDSADPETSARMKSFLERLENICVNKEAITLVLDDPAGNSYVQ</sequence>
<organism evidence="6 7">
    <name type="scientific">Olea europaea subsp. europaea</name>
    <dbReference type="NCBI Taxonomy" id="158383"/>
    <lineage>
        <taxon>Eukaryota</taxon>
        <taxon>Viridiplantae</taxon>
        <taxon>Streptophyta</taxon>
        <taxon>Embryophyta</taxon>
        <taxon>Tracheophyta</taxon>
        <taxon>Spermatophyta</taxon>
        <taxon>Magnoliopsida</taxon>
        <taxon>eudicotyledons</taxon>
        <taxon>Gunneridae</taxon>
        <taxon>Pentapetalae</taxon>
        <taxon>asterids</taxon>
        <taxon>lamiids</taxon>
        <taxon>Lamiales</taxon>
        <taxon>Oleaceae</taxon>
        <taxon>Oleeae</taxon>
        <taxon>Olea</taxon>
    </lineage>
</organism>
<dbReference type="GO" id="GO:0008270">
    <property type="term" value="F:zinc ion binding"/>
    <property type="evidence" value="ECO:0007669"/>
    <property type="project" value="UniProtKB-KW"/>
</dbReference>
<dbReference type="Gene3D" id="2.20.25.420">
    <property type="entry name" value="ZPR1, zinc finger domain"/>
    <property type="match status" value="1"/>
</dbReference>
<comment type="caution">
    <text evidence="6">The sequence shown here is derived from an EMBL/GenBank/DDBJ whole genome shotgun (WGS) entry which is preliminary data.</text>
</comment>
<feature type="non-terminal residue" evidence="6">
    <location>
        <position position="1"/>
    </location>
</feature>
<evidence type="ECO:0000313" key="7">
    <source>
        <dbReference type="Proteomes" id="UP000594638"/>
    </source>
</evidence>